<dbReference type="AlphaFoldDB" id="A0A9P4HFS0"/>
<dbReference type="SUPFAM" id="SSF48464">
    <property type="entry name" value="ENTH/VHS domain"/>
    <property type="match status" value="1"/>
</dbReference>
<accession>A0A9P4HFS0</accession>
<dbReference type="PANTHER" id="PTHR12276:SF45">
    <property type="entry name" value="CLATHRIN INTERACTOR 1"/>
    <property type="match status" value="1"/>
</dbReference>
<proteinExistence type="predicted"/>
<dbReference type="PANTHER" id="PTHR12276">
    <property type="entry name" value="EPSIN/ENT-RELATED"/>
    <property type="match status" value="1"/>
</dbReference>
<name>A0A9P4HFS0_9PLEO</name>
<dbReference type="OrthoDB" id="4033880at2759"/>
<organism evidence="3 4">
    <name type="scientific">Setomelanomma holmii</name>
    <dbReference type="NCBI Taxonomy" id="210430"/>
    <lineage>
        <taxon>Eukaryota</taxon>
        <taxon>Fungi</taxon>
        <taxon>Dikarya</taxon>
        <taxon>Ascomycota</taxon>
        <taxon>Pezizomycotina</taxon>
        <taxon>Dothideomycetes</taxon>
        <taxon>Pleosporomycetidae</taxon>
        <taxon>Pleosporales</taxon>
        <taxon>Pleosporineae</taxon>
        <taxon>Phaeosphaeriaceae</taxon>
        <taxon>Setomelanomma</taxon>
    </lineage>
</organism>
<dbReference type="GO" id="GO:0030276">
    <property type="term" value="F:clathrin binding"/>
    <property type="evidence" value="ECO:0007669"/>
    <property type="project" value="TreeGrafter"/>
</dbReference>
<dbReference type="PROSITE" id="PS50942">
    <property type="entry name" value="ENTH"/>
    <property type="match status" value="1"/>
</dbReference>
<feature type="domain" description="ENTH" evidence="2">
    <location>
        <begin position="27"/>
        <end position="160"/>
    </location>
</feature>
<dbReference type="Proteomes" id="UP000799777">
    <property type="component" value="Unassembled WGS sequence"/>
</dbReference>
<feature type="region of interest" description="Disordered" evidence="1">
    <location>
        <begin position="245"/>
        <end position="445"/>
    </location>
</feature>
<evidence type="ECO:0000259" key="2">
    <source>
        <dbReference type="PROSITE" id="PS50942"/>
    </source>
</evidence>
<dbReference type="Pfam" id="PF01417">
    <property type="entry name" value="ENTH"/>
    <property type="match status" value="1"/>
</dbReference>
<evidence type="ECO:0000256" key="1">
    <source>
        <dbReference type="SAM" id="MobiDB-lite"/>
    </source>
</evidence>
<feature type="compositionally biased region" description="Low complexity" evidence="1">
    <location>
        <begin position="325"/>
        <end position="375"/>
    </location>
</feature>
<dbReference type="EMBL" id="ML978170">
    <property type="protein sequence ID" value="KAF2032765.1"/>
    <property type="molecule type" value="Genomic_DNA"/>
</dbReference>
<dbReference type="FunFam" id="1.25.40.90:FF:000006">
    <property type="entry name" value="Clathrin interactor 1"/>
    <property type="match status" value="1"/>
</dbReference>
<dbReference type="Gene3D" id="1.25.40.90">
    <property type="match status" value="1"/>
</dbReference>
<dbReference type="SMART" id="SM00273">
    <property type="entry name" value="ENTH"/>
    <property type="match status" value="1"/>
</dbReference>
<dbReference type="CDD" id="cd16992">
    <property type="entry name" value="ENTH_Ent3"/>
    <property type="match status" value="1"/>
</dbReference>
<dbReference type="GO" id="GO:0030125">
    <property type="term" value="C:clathrin vesicle coat"/>
    <property type="evidence" value="ECO:0007669"/>
    <property type="project" value="TreeGrafter"/>
</dbReference>
<evidence type="ECO:0000313" key="3">
    <source>
        <dbReference type="EMBL" id="KAF2032765.1"/>
    </source>
</evidence>
<dbReference type="GO" id="GO:0005829">
    <property type="term" value="C:cytosol"/>
    <property type="evidence" value="ECO:0007669"/>
    <property type="project" value="GOC"/>
</dbReference>
<evidence type="ECO:0000313" key="4">
    <source>
        <dbReference type="Proteomes" id="UP000799777"/>
    </source>
</evidence>
<protein>
    <submittedName>
        <fullName evidence="3">ENTH-domain-containing protein</fullName>
    </submittedName>
</protein>
<feature type="region of interest" description="Disordered" evidence="1">
    <location>
        <begin position="457"/>
        <end position="516"/>
    </location>
</feature>
<dbReference type="GO" id="GO:0006897">
    <property type="term" value="P:endocytosis"/>
    <property type="evidence" value="ECO:0007669"/>
    <property type="project" value="TreeGrafter"/>
</dbReference>
<reference evidence="3" key="1">
    <citation type="journal article" date="2020" name="Stud. Mycol.">
        <title>101 Dothideomycetes genomes: a test case for predicting lifestyles and emergence of pathogens.</title>
        <authorList>
            <person name="Haridas S."/>
            <person name="Albert R."/>
            <person name="Binder M."/>
            <person name="Bloem J."/>
            <person name="Labutti K."/>
            <person name="Salamov A."/>
            <person name="Andreopoulos B."/>
            <person name="Baker S."/>
            <person name="Barry K."/>
            <person name="Bills G."/>
            <person name="Bluhm B."/>
            <person name="Cannon C."/>
            <person name="Castanera R."/>
            <person name="Culley D."/>
            <person name="Daum C."/>
            <person name="Ezra D."/>
            <person name="Gonzalez J."/>
            <person name="Henrissat B."/>
            <person name="Kuo A."/>
            <person name="Liang C."/>
            <person name="Lipzen A."/>
            <person name="Lutzoni F."/>
            <person name="Magnuson J."/>
            <person name="Mondo S."/>
            <person name="Nolan M."/>
            <person name="Ohm R."/>
            <person name="Pangilinan J."/>
            <person name="Park H.-J."/>
            <person name="Ramirez L."/>
            <person name="Alfaro M."/>
            <person name="Sun H."/>
            <person name="Tritt A."/>
            <person name="Yoshinaga Y."/>
            <person name="Zwiers L.-H."/>
            <person name="Turgeon B."/>
            <person name="Goodwin S."/>
            <person name="Spatafora J."/>
            <person name="Crous P."/>
            <person name="Grigoriev I."/>
        </authorList>
    </citation>
    <scope>NUCLEOTIDE SEQUENCE</scope>
    <source>
        <strain evidence="3">CBS 110217</strain>
    </source>
</reference>
<dbReference type="InterPro" id="IPR008942">
    <property type="entry name" value="ENTH_VHS"/>
</dbReference>
<dbReference type="GO" id="GO:0006895">
    <property type="term" value="P:Golgi to endosome transport"/>
    <property type="evidence" value="ECO:0007669"/>
    <property type="project" value="TreeGrafter"/>
</dbReference>
<dbReference type="GO" id="GO:0005768">
    <property type="term" value="C:endosome"/>
    <property type="evidence" value="ECO:0007669"/>
    <property type="project" value="TreeGrafter"/>
</dbReference>
<dbReference type="InterPro" id="IPR013809">
    <property type="entry name" value="ENTH"/>
</dbReference>
<comment type="caution">
    <text evidence="3">The sequence shown here is derived from an EMBL/GenBank/DDBJ whole genome shotgun (WGS) entry which is preliminary data.</text>
</comment>
<dbReference type="GO" id="GO:0005886">
    <property type="term" value="C:plasma membrane"/>
    <property type="evidence" value="ECO:0007669"/>
    <property type="project" value="TreeGrafter"/>
</dbReference>
<feature type="region of interest" description="Disordered" evidence="1">
    <location>
        <begin position="161"/>
        <end position="198"/>
    </location>
</feature>
<keyword evidence="4" id="KW-1185">Reference proteome</keyword>
<feature type="compositionally biased region" description="Polar residues" evidence="1">
    <location>
        <begin position="392"/>
        <end position="432"/>
    </location>
</feature>
<feature type="compositionally biased region" description="Gly residues" evidence="1">
    <location>
        <begin position="172"/>
        <end position="198"/>
    </location>
</feature>
<feature type="compositionally biased region" description="Low complexity" evidence="1">
    <location>
        <begin position="487"/>
        <end position="502"/>
    </location>
</feature>
<dbReference type="GO" id="GO:0005543">
    <property type="term" value="F:phospholipid binding"/>
    <property type="evidence" value="ECO:0007669"/>
    <property type="project" value="TreeGrafter"/>
</dbReference>
<sequence>MDLNSLKDQVSNLTLYDLKAGFRKAQNAVMNYTEMEAKVREATNNEPWGASSTMLQEIANGTFNYQLLNEIMPMIYKRFTEKASEEWRQIYKALQLLEFLVKNGSERVIDDARAHVSLLKMLRQFHFIDQNGKDQGINVRNRAKELAELLSDVDRIRAERKKSRANRNKFGGVEGGSGMGMGGMSGSGGFSSGGGSSSRYGGFGSESAEYGNYNGGVYGDGGGFGGNAASFNDTQQRRDRFDEYDEYDEGEVASPPARRKEAAPAASRREPKKEEPKAKAPEPVADLLAWDDEPAPVSTSTGKQPVAAAGNDFGDDDDFDDFQSATPAPAPAAKPTGFSIAPPASTSTITSSTQFAAPQPQSAANNNNFNDLLATVSPPPAANKMASPPISAPSTFSHVPQQPSGYQATGPNYFTSVNVGGAPQSGSSTPSVMSPGGKIGAAAPKKAGGDAFASLLGGVAPKKSNTPTQRVTMGDLAKQKTSQGLWGAPASGSSTPAAQAPQGRSKPGGALGDLLG</sequence>
<gene>
    <name evidence="3" type="ORF">EK21DRAFT_60097</name>
</gene>
<feature type="compositionally biased region" description="Basic and acidic residues" evidence="1">
    <location>
        <begin position="258"/>
        <end position="280"/>
    </location>
</feature>